<name>A0A0D9AMN7_STUST</name>
<gene>
    <name evidence="1" type="ORF">UF78_15575</name>
</gene>
<evidence type="ECO:0000313" key="2">
    <source>
        <dbReference type="Proteomes" id="UP000032487"/>
    </source>
</evidence>
<dbReference type="EMBL" id="JYHV01000029">
    <property type="protein sequence ID" value="KJH80661.1"/>
    <property type="molecule type" value="Genomic_DNA"/>
</dbReference>
<accession>A0A0D9AMN7</accession>
<dbReference type="InterPro" id="IPR025737">
    <property type="entry name" value="FApF"/>
</dbReference>
<sequence>MLAASGIALATEGGAPTTPNGVYDFGAGFTPPATPTGTVGLRTAFYSANRLMDASGDKTPVDFSIDVLSIGLAYIRMTDQQFLGARYGFGAVLPFFKMNASLDVDTPFGPISRDAEMFRQADAQILPLILQWSPSRNLGINTQFQIQLPTGDYDEDRLVSPGLNHWTFSPILNATYITDGGFEMSSSFQVDVNTRNHATDYKNGVEYRHEFAVGQHVGPWTLGLGGYYYRQLSDDDSPDLTSGNRGRVAAIGPAISYFKPGLPPVWLHAYKEFGARNKPEGYTVALRFSHSF</sequence>
<comment type="caution">
    <text evidence="1">The sequence shown here is derived from an EMBL/GenBank/DDBJ whole genome shotgun (WGS) entry which is preliminary data.</text>
</comment>
<dbReference type="Pfam" id="PF13557">
    <property type="entry name" value="Phenol_MetA_deg"/>
    <property type="match status" value="1"/>
</dbReference>
<dbReference type="PATRIC" id="fig|316.101.peg.3881"/>
<dbReference type="AlphaFoldDB" id="A0A0D9AMN7"/>
<proteinExistence type="predicted"/>
<reference evidence="1 2" key="1">
    <citation type="submission" date="2015-02" db="EMBL/GenBank/DDBJ databases">
        <title>Draft genome sequence of Pseudomonas stutzeri NT0128 isolated from wheat (Triticum turgidum) rhizosphere.</title>
        <authorList>
            <person name="Tovi N."/>
            <person name="Frenk S."/>
            <person name="Hadar Y."/>
            <person name="Minz D."/>
        </authorList>
    </citation>
    <scope>NUCLEOTIDE SEQUENCE [LARGE SCALE GENOMIC DNA]</scope>
    <source>
        <strain evidence="1 2">NT0128</strain>
    </source>
</reference>
<dbReference type="Proteomes" id="UP000032487">
    <property type="component" value="Unassembled WGS sequence"/>
</dbReference>
<protein>
    <submittedName>
        <fullName evidence="1">Signal peptide protein</fullName>
    </submittedName>
</protein>
<evidence type="ECO:0000313" key="1">
    <source>
        <dbReference type="EMBL" id="KJH80661.1"/>
    </source>
</evidence>
<organism evidence="1 2">
    <name type="scientific">Stutzerimonas stutzeri</name>
    <name type="common">Pseudomonas stutzeri</name>
    <dbReference type="NCBI Taxonomy" id="316"/>
    <lineage>
        <taxon>Bacteria</taxon>
        <taxon>Pseudomonadati</taxon>
        <taxon>Pseudomonadota</taxon>
        <taxon>Gammaproteobacteria</taxon>
        <taxon>Pseudomonadales</taxon>
        <taxon>Pseudomonadaceae</taxon>
        <taxon>Stutzerimonas</taxon>
    </lineage>
</organism>